<accession>A0A263BUV2</accession>
<evidence type="ECO:0000259" key="3">
    <source>
        <dbReference type="Pfam" id="PF00294"/>
    </source>
</evidence>
<proteinExistence type="predicted"/>
<keyword evidence="2 4" id="KW-0418">Kinase</keyword>
<evidence type="ECO:0000256" key="1">
    <source>
        <dbReference type="ARBA" id="ARBA00022679"/>
    </source>
</evidence>
<protein>
    <submittedName>
        <fullName evidence="4">Ribokinase</fullName>
    </submittedName>
</protein>
<name>A0A263BUV2_9BACI</name>
<dbReference type="PANTHER" id="PTHR10584:SF166">
    <property type="entry name" value="RIBOKINASE"/>
    <property type="match status" value="1"/>
</dbReference>
<dbReference type="InterPro" id="IPR029056">
    <property type="entry name" value="Ribokinase-like"/>
</dbReference>
<reference evidence="4 5" key="2">
    <citation type="submission" date="2017-09" db="EMBL/GenBank/DDBJ databases">
        <title>Bacillus patelloidae sp. nov., isolated from the intestinal tract of a marine limpet.</title>
        <authorList>
            <person name="Liu R."/>
            <person name="Dong C."/>
            <person name="Shao Z."/>
        </authorList>
    </citation>
    <scope>NUCLEOTIDE SEQUENCE [LARGE SCALE GENOMIC DNA]</scope>
    <source>
        <strain evidence="4 5">SA5d-4</strain>
    </source>
</reference>
<evidence type="ECO:0000313" key="4">
    <source>
        <dbReference type="EMBL" id="OZM57348.1"/>
    </source>
</evidence>
<evidence type="ECO:0000313" key="5">
    <source>
        <dbReference type="Proteomes" id="UP000217083"/>
    </source>
</evidence>
<evidence type="ECO:0000256" key="2">
    <source>
        <dbReference type="ARBA" id="ARBA00022777"/>
    </source>
</evidence>
<organism evidence="4 5">
    <name type="scientific">Lottiidibacillus patelloidae</name>
    <dbReference type="NCBI Taxonomy" id="2670334"/>
    <lineage>
        <taxon>Bacteria</taxon>
        <taxon>Bacillati</taxon>
        <taxon>Bacillota</taxon>
        <taxon>Bacilli</taxon>
        <taxon>Bacillales</taxon>
        <taxon>Bacillaceae</taxon>
        <taxon>Lottiidibacillus</taxon>
    </lineage>
</organism>
<dbReference type="EMBL" id="NPIA01000003">
    <property type="protein sequence ID" value="OZM57348.1"/>
    <property type="molecule type" value="Genomic_DNA"/>
</dbReference>
<dbReference type="Pfam" id="PF00294">
    <property type="entry name" value="PfkB"/>
    <property type="match status" value="1"/>
</dbReference>
<comment type="caution">
    <text evidence="4">The sequence shown here is derived from an EMBL/GenBank/DDBJ whole genome shotgun (WGS) entry which is preliminary data.</text>
</comment>
<dbReference type="AlphaFoldDB" id="A0A263BUV2"/>
<dbReference type="GO" id="GO:0016301">
    <property type="term" value="F:kinase activity"/>
    <property type="evidence" value="ECO:0007669"/>
    <property type="project" value="UniProtKB-KW"/>
</dbReference>
<sequence>MSKVLIIGKVFVDIKGSSFAPPHKDAKNVGNVIFSNGGTGRNVAQNMAVLGTEATFVTSITDDATGRGVITELEKHNVDTSSVHLVDENGMGMWLAVLDNDGDLVTSISHQPDERHLIDAVYLQFEKDLSEYDAIIMDLDMPLEIIDDVTSISNKKQIPIYGLAAHLSEIQKNIKLLSRLTSFICNKEEAEILLHRTISNQEEAITAAKDLAKLGAPLTIVTLSEQGCVYADLNNDEVGHIPTECITVIDSTGAGDAFFSGTVSQLIEGKNLKEAINIGMKSAKRVISCVDNALNEPIFVNK</sequence>
<dbReference type="SUPFAM" id="SSF53613">
    <property type="entry name" value="Ribokinase-like"/>
    <property type="match status" value="1"/>
</dbReference>
<dbReference type="InterPro" id="IPR011611">
    <property type="entry name" value="PfkB_dom"/>
</dbReference>
<gene>
    <name evidence="4" type="ORF">CIB95_07760</name>
</gene>
<feature type="domain" description="Carbohydrate kinase PfkB" evidence="3">
    <location>
        <begin position="1"/>
        <end position="291"/>
    </location>
</feature>
<dbReference type="Proteomes" id="UP000217083">
    <property type="component" value="Unassembled WGS sequence"/>
</dbReference>
<dbReference type="PANTHER" id="PTHR10584">
    <property type="entry name" value="SUGAR KINASE"/>
    <property type="match status" value="1"/>
</dbReference>
<reference evidence="5" key="1">
    <citation type="submission" date="2017-08" db="EMBL/GenBank/DDBJ databases">
        <authorList>
            <person name="Huang Z."/>
        </authorList>
    </citation>
    <scope>NUCLEOTIDE SEQUENCE [LARGE SCALE GENOMIC DNA]</scope>
    <source>
        <strain evidence="5">SA5d-4</strain>
    </source>
</reference>
<keyword evidence="1" id="KW-0808">Transferase</keyword>
<dbReference type="Gene3D" id="3.40.1190.20">
    <property type="match status" value="1"/>
</dbReference>
<keyword evidence="5" id="KW-1185">Reference proteome</keyword>